<protein>
    <submittedName>
        <fullName evidence="3">Amidase</fullName>
    </submittedName>
</protein>
<dbReference type="PANTHER" id="PTHR11895">
    <property type="entry name" value="TRANSAMIDASE"/>
    <property type="match status" value="1"/>
</dbReference>
<gene>
    <name evidence="3" type="ORF">ACFSCY_35985</name>
</gene>
<dbReference type="PANTHER" id="PTHR11895:SF7">
    <property type="entry name" value="GLUTAMYL-TRNA(GLN) AMIDOTRANSFERASE SUBUNIT A, MITOCHONDRIAL"/>
    <property type="match status" value="1"/>
</dbReference>
<organism evidence="3 4">
    <name type="scientific">Pseudonocardia aurantiaca</name>
    <dbReference type="NCBI Taxonomy" id="75290"/>
    <lineage>
        <taxon>Bacteria</taxon>
        <taxon>Bacillati</taxon>
        <taxon>Actinomycetota</taxon>
        <taxon>Actinomycetes</taxon>
        <taxon>Pseudonocardiales</taxon>
        <taxon>Pseudonocardiaceae</taxon>
        <taxon>Pseudonocardia</taxon>
    </lineage>
</organism>
<dbReference type="RefSeq" id="WP_343982583.1">
    <property type="nucleotide sequence ID" value="NZ_BAAAJG010000015.1"/>
</dbReference>
<dbReference type="InterPro" id="IPR023631">
    <property type="entry name" value="Amidase_dom"/>
</dbReference>
<dbReference type="InterPro" id="IPR000120">
    <property type="entry name" value="Amidase"/>
</dbReference>
<comment type="similarity">
    <text evidence="1">Belongs to the amidase family.</text>
</comment>
<reference evidence="4" key="1">
    <citation type="journal article" date="2019" name="Int. J. Syst. Evol. Microbiol.">
        <title>The Global Catalogue of Microorganisms (GCM) 10K type strain sequencing project: providing services to taxonomists for standard genome sequencing and annotation.</title>
        <authorList>
            <consortium name="The Broad Institute Genomics Platform"/>
            <consortium name="The Broad Institute Genome Sequencing Center for Infectious Disease"/>
            <person name="Wu L."/>
            <person name="Ma J."/>
        </authorList>
    </citation>
    <scope>NUCLEOTIDE SEQUENCE [LARGE SCALE GENOMIC DNA]</scope>
    <source>
        <strain evidence="4">JCM 12165</strain>
    </source>
</reference>
<dbReference type="PROSITE" id="PS00571">
    <property type="entry name" value="AMIDASES"/>
    <property type="match status" value="1"/>
</dbReference>
<sequence>MDHEDIAWLSATELAAKVRAGDLTSTEVAEAMTDRIESVNPALNAFVTYDRDRIVADGAELDRKRHAGEDLGPLHGVPFSIKMLTAVDGLPFTSAMKPFEHVVATRDAAVVRRMKEAGGLFLGKTNSPEAGYYGGTDNHLYGPTQNPWAPGHTAGGSSGGAAAAVASGLGPLAEGGDGAGSVRIPAAMCGVVGLKPSLGRIPHTLLEARHLTWVFHGPITRSVGDAALMLEVVSGFDAEDPMSLPAEPVSYAEEIGKDVDGWRVAYSHDLGLGYVDPEVARICREAAGAFEELGATVVEATPPWPNPEKAMWEGIWIPGYATEYDLLDWEGVRGQVDDELIEIMRQAEKLTAVDVARADVFRGRMYDTFTTFMRDYDILMSPTLASAAFPLEQFAPSWLEGESLQRRLLGWLLTYPFNMLTSPAITVPAGFTADGRPVGLQIAGRHRADAAVLRAAANFEGARPWAGHRPPPLPASA</sequence>
<dbReference type="InterPro" id="IPR036928">
    <property type="entry name" value="AS_sf"/>
</dbReference>
<evidence type="ECO:0000313" key="3">
    <source>
        <dbReference type="EMBL" id="MFD1534830.1"/>
    </source>
</evidence>
<dbReference type="InterPro" id="IPR020556">
    <property type="entry name" value="Amidase_CS"/>
</dbReference>
<dbReference type="Proteomes" id="UP001597145">
    <property type="component" value="Unassembled WGS sequence"/>
</dbReference>
<comment type="caution">
    <text evidence="3">The sequence shown here is derived from an EMBL/GenBank/DDBJ whole genome shotgun (WGS) entry which is preliminary data.</text>
</comment>
<dbReference type="Gene3D" id="3.90.1300.10">
    <property type="entry name" value="Amidase signature (AS) domain"/>
    <property type="match status" value="1"/>
</dbReference>
<accession>A0ABW4FWX2</accession>
<evidence type="ECO:0000256" key="1">
    <source>
        <dbReference type="ARBA" id="ARBA00009199"/>
    </source>
</evidence>
<name>A0ABW4FWX2_9PSEU</name>
<proteinExistence type="inferred from homology"/>
<feature type="domain" description="Amidase" evidence="2">
    <location>
        <begin position="27"/>
        <end position="453"/>
    </location>
</feature>
<evidence type="ECO:0000259" key="2">
    <source>
        <dbReference type="Pfam" id="PF01425"/>
    </source>
</evidence>
<dbReference type="SUPFAM" id="SSF75304">
    <property type="entry name" value="Amidase signature (AS) enzymes"/>
    <property type="match status" value="1"/>
</dbReference>
<keyword evidence="4" id="KW-1185">Reference proteome</keyword>
<dbReference type="Pfam" id="PF01425">
    <property type="entry name" value="Amidase"/>
    <property type="match status" value="1"/>
</dbReference>
<evidence type="ECO:0000313" key="4">
    <source>
        <dbReference type="Proteomes" id="UP001597145"/>
    </source>
</evidence>
<dbReference type="EMBL" id="JBHUCP010000045">
    <property type="protein sequence ID" value="MFD1534830.1"/>
    <property type="molecule type" value="Genomic_DNA"/>
</dbReference>